<comment type="caution">
    <text evidence="2">The sequence shown here is derived from an EMBL/GenBank/DDBJ whole genome shotgun (WGS) entry which is preliminary data.</text>
</comment>
<protein>
    <submittedName>
        <fullName evidence="2">Putative d-alanyl-d-alanine carboxypeptidase protein</fullName>
    </submittedName>
</protein>
<dbReference type="GO" id="GO:0004180">
    <property type="term" value="F:carboxypeptidase activity"/>
    <property type="evidence" value="ECO:0007669"/>
    <property type="project" value="UniProtKB-KW"/>
</dbReference>
<gene>
    <name evidence="2" type="ORF">MVEN_01876500</name>
</gene>
<keyword evidence="2" id="KW-0121">Carboxypeptidase</keyword>
<dbReference type="OrthoDB" id="2825031at2759"/>
<proteinExistence type="predicted"/>
<feature type="chain" id="PRO_5034198186" evidence="1">
    <location>
        <begin position="19"/>
        <end position="129"/>
    </location>
</feature>
<keyword evidence="2" id="KW-0645">Protease</keyword>
<name>A0A8H7CMH6_9AGAR</name>
<dbReference type="EMBL" id="JACAZI010000018">
    <property type="protein sequence ID" value="KAF7341397.1"/>
    <property type="molecule type" value="Genomic_DNA"/>
</dbReference>
<dbReference type="AlphaFoldDB" id="A0A8H7CMH6"/>
<evidence type="ECO:0000313" key="2">
    <source>
        <dbReference type="EMBL" id="KAF7341397.1"/>
    </source>
</evidence>
<evidence type="ECO:0000313" key="3">
    <source>
        <dbReference type="Proteomes" id="UP000620124"/>
    </source>
</evidence>
<keyword evidence="2" id="KW-0378">Hydrolase</keyword>
<accession>A0A8H7CMH6</accession>
<keyword evidence="3" id="KW-1185">Reference proteome</keyword>
<feature type="signal peptide" evidence="1">
    <location>
        <begin position="1"/>
        <end position="18"/>
    </location>
</feature>
<evidence type="ECO:0000256" key="1">
    <source>
        <dbReference type="SAM" id="SignalP"/>
    </source>
</evidence>
<reference evidence="2" key="1">
    <citation type="submission" date="2020-05" db="EMBL/GenBank/DDBJ databases">
        <title>Mycena genomes resolve the evolution of fungal bioluminescence.</title>
        <authorList>
            <person name="Tsai I.J."/>
        </authorList>
    </citation>
    <scope>NUCLEOTIDE SEQUENCE</scope>
    <source>
        <strain evidence="2">CCC161011</strain>
    </source>
</reference>
<dbReference type="Proteomes" id="UP000620124">
    <property type="component" value="Unassembled WGS sequence"/>
</dbReference>
<sequence length="129" mass="13635">MKIVSFLVLLTSMASTQASLNGPCTGGGLDPGVGVCLHTSTCTADGGTIHNNLCPFDPPDVKCCTNRKAPKCDNQNGICRFTDTCTGKDIIIPNLCPSPNNFKCCITPCSPGKRDEESVELDKRIGQCP</sequence>
<organism evidence="2 3">
    <name type="scientific">Mycena venus</name>
    <dbReference type="NCBI Taxonomy" id="2733690"/>
    <lineage>
        <taxon>Eukaryota</taxon>
        <taxon>Fungi</taxon>
        <taxon>Dikarya</taxon>
        <taxon>Basidiomycota</taxon>
        <taxon>Agaricomycotina</taxon>
        <taxon>Agaricomycetes</taxon>
        <taxon>Agaricomycetidae</taxon>
        <taxon>Agaricales</taxon>
        <taxon>Marasmiineae</taxon>
        <taxon>Mycenaceae</taxon>
        <taxon>Mycena</taxon>
    </lineage>
</organism>
<keyword evidence="1" id="KW-0732">Signal</keyword>